<feature type="domain" description="Fatty acid hydroxylase" evidence="6">
    <location>
        <begin position="107"/>
        <end position="241"/>
    </location>
</feature>
<dbReference type="Pfam" id="PF04116">
    <property type="entry name" value="FA_hydroxylase"/>
    <property type="match status" value="1"/>
</dbReference>
<dbReference type="OrthoDB" id="9770329at2"/>
<evidence type="ECO:0000256" key="2">
    <source>
        <dbReference type="ARBA" id="ARBA00022692"/>
    </source>
</evidence>
<feature type="transmembrane region" description="Helical" evidence="5">
    <location>
        <begin position="101"/>
        <end position="119"/>
    </location>
</feature>
<dbReference type="Proteomes" id="UP000297693">
    <property type="component" value="Unassembled WGS sequence"/>
</dbReference>
<proteinExistence type="predicted"/>
<dbReference type="GO" id="GO:0008610">
    <property type="term" value="P:lipid biosynthetic process"/>
    <property type="evidence" value="ECO:0007669"/>
    <property type="project" value="InterPro"/>
</dbReference>
<evidence type="ECO:0000313" key="7">
    <source>
        <dbReference type="EMBL" id="TGL56570.1"/>
    </source>
</evidence>
<dbReference type="RefSeq" id="WP_135625426.1">
    <property type="nucleotide sequence ID" value="NZ_RQGD01000046.1"/>
</dbReference>
<dbReference type="InterPro" id="IPR006694">
    <property type="entry name" value="Fatty_acid_hydroxylase"/>
</dbReference>
<organism evidence="7 8">
    <name type="scientific">Leptospira ognonensis</name>
    <dbReference type="NCBI Taxonomy" id="2484945"/>
    <lineage>
        <taxon>Bacteria</taxon>
        <taxon>Pseudomonadati</taxon>
        <taxon>Spirochaetota</taxon>
        <taxon>Spirochaetia</taxon>
        <taxon>Leptospirales</taxon>
        <taxon>Leptospiraceae</taxon>
        <taxon>Leptospira</taxon>
    </lineage>
</organism>
<keyword evidence="3 5" id="KW-1133">Transmembrane helix</keyword>
<evidence type="ECO:0000256" key="4">
    <source>
        <dbReference type="ARBA" id="ARBA00023136"/>
    </source>
</evidence>
<reference evidence="7" key="1">
    <citation type="journal article" date="2019" name="PLoS Negl. Trop. Dis.">
        <title>Revisiting the worldwide diversity of Leptospira species in the environment.</title>
        <authorList>
            <person name="Vincent A.T."/>
            <person name="Schiettekatte O."/>
            <person name="Bourhy P."/>
            <person name="Veyrier F.J."/>
            <person name="Picardeau M."/>
        </authorList>
    </citation>
    <scope>NUCLEOTIDE SEQUENCE [LARGE SCALE GENOMIC DNA]</scope>
    <source>
        <strain evidence="7">201702476</strain>
    </source>
</reference>
<evidence type="ECO:0000256" key="1">
    <source>
        <dbReference type="ARBA" id="ARBA00004370"/>
    </source>
</evidence>
<evidence type="ECO:0000313" key="8">
    <source>
        <dbReference type="Proteomes" id="UP000297693"/>
    </source>
</evidence>
<keyword evidence="4 5" id="KW-0472">Membrane</keyword>
<protein>
    <submittedName>
        <fullName evidence="7">Fatty acid hydroxylase family protein</fullName>
    </submittedName>
</protein>
<sequence length="267" mass="31410">MNFEQIRPYLIVFIITTFVVTLRYLLFAGSAYIVFWKKWRDKFSHRIIQGKLADIAKIKTEIFYSLTTMIIFGMVGTGIFAAKKAGWTQIYDKLSDYSIAYFLFSIVAMILIHDAYFYVTHRLMHHKKIFKHVHLVHHLSTNPSPWAAFSFHPFEAVIEAGIVPLIISFMPVHGIAIFIFLLYMTFLNVLGHLAFETFPKGFVRNGLTNWHNTTTHHNMHHKFFNCNYGLYFNWWDKLFKTNHKDYGIQFELITSQPLFLNKNNLVP</sequence>
<comment type="caution">
    <text evidence="7">The sequence shown here is derived from an EMBL/GenBank/DDBJ whole genome shotgun (WGS) entry which is preliminary data.</text>
</comment>
<comment type="subcellular location">
    <subcellularLocation>
        <location evidence="1">Membrane</location>
    </subcellularLocation>
</comment>
<dbReference type="AlphaFoldDB" id="A0A4R9JX29"/>
<dbReference type="InterPro" id="IPR050307">
    <property type="entry name" value="Sterol_Desaturase_Related"/>
</dbReference>
<feature type="transmembrane region" description="Helical" evidence="5">
    <location>
        <begin position="62"/>
        <end position="81"/>
    </location>
</feature>
<evidence type="ECO:0000259" key="6">
    <source>
        <dbReference type="Pfam" id="PF04116"/>
    </source>
</evidence>
<feature type="transmembrane region" description="Helical" evidence="5">
    <location>
        <begin position="6"/>
        <end position="36"/>
    </location>
</feature>
<dbReference type="EMBL" id="RQGD01000046">
    <property type="protein sequence ID" value="TGL56570.1"/>
    <property type="molecule type" value="Genomic_DNA"/>
</dbReference>
<keyword evidence="2 5" id="KW-0812">Transmembrane</keyword>
<accession>A0A4R9JX29</accession>
<keyword evidence="8" id="KW-1185">Reference proteome</keyword>
<dbReference type="GO" id="GO:0016020">
    <property type="term" value="C:membrane"/>
    <property type="evidence" value="ECO:0007669"/>
    <property type="project" value="UniProtKB-SubCell"/>
</dbReference>
<evidence type="ECO:0000256" key="3">
    <source>
        <dbReference type="ARBA" id="ARBA00022989"/>
    </source>
</evidence>
<dbReference type="GO" id="GO:0005506">
    <property type="term" value="F:iron ion binding"/>
    <property type="evidence" value="ECO:0007669"/>
    <property type="project" value="InterPro"/>
</dbReference>
<gene>
    <name evidence="7" type="ORF">EHQ58_17980</name>
</gene>
<feature type="transmembrane region" description="Helical" evidence="5">
    <location>
        <begin position="175"/>
        <end position="195"/>
    </location>
</feature>
<dbReference type="PANTHER" id="PTHR11863">
    <property type="entry name" value="STEROL DESATURASE"/>
    <property type="match status" value="1"/>
</dbReference>
<dbReference type="GO" id="GO:0016491">
    <property type="term" value="F:oxidoreductase activity"/>
    <property type="evidence" value="ECO:0007669"/>
    <property type="project" value="InterPro"/>
</dbReference>
<name>A0A4R9JX29_9LEPT</name>
<evidence type="ECO:0000256" key="5">
    <source>
        <dbReference type="SAM" id="Phobius"/>
    </source>
</evidence>